<gene>
    <name evidence="1" type="ORF">LSP00402_LOCUS12485</name>
</gene>
<proteinExistence type="predicted"/>
<evidence type="ECO:0000313" key="1">
    <source>
        <dbReference type="EMBL" id="CAD9768505.1"/>
    </source>
</evidence>
<sequence>MSYSQIIKKKFHLNQIQLFHLYKKYFKKYSDSFFLENNILFIKNNSLVYTLDLNKGTLENFYFITISPNNNSILKSDKINIRLLFPLKNSFNIFSKRSIYNFSWNIIGTYSEYYHINEKNFQIFLKSNLNFSNLIYEIYYTIYFNSSTNNINNFLTKKKIQDLNMKIFIINKKNINIKFKSLVHVKFIMDKFINPLITKRIFGLQGLKYFEKNDLKINTSKFLTLNSTFGEAIYINVTREKLFLIINPEIIYKIENKRGFSDSLIQCSKQIISIGSGNLIKSIYLKKKEIFIGETTITGIFNNF</sequence>
<dbReference type="AlphaFoldDB" id="A0A7S2TSY0"/>
<organism evidence="1">
    <name type="scientific">Lotharella oceanica</name>
    <dbReference type="NCBI Taxonomy" id="641309"/>
    <lineage>
        <taxon>Eukaryota</taxon>
        <taxon>Sar</taxon>
        <taxon>Rhizaria</taxon>
        <taxon>Cercozoa</taxon>
        <taxon>Chlorarachniophyceae</taxon>
        <taxon>Lotharella</taxon>
    </lineage>
</organism>
<accession>A0A7S2TSY0</accession>
<dbReference type="EMBL" id="HBHP01020109">
    <property type="protein sequence ID" value="CAD9768505.1"/>
    <property type="molecule type" value="Transcribed_RNA"/>
</dbReference>
<name>A0A7S2TSY0_9EUKA</name>
<protein>
    <submittedName>
        <fullName evidence="1">Uncharacterized protein</fullName>
    </submittedName>
</protein>
<reference evidence="1" key="1">
    <citation type="submission" date="2021-01" db="EMBL/GenBank/DDBJ databases">
        <authorList>
            <person name="Corre E."/>
            <person name="Pelletier E."/>
            <person name="Niang G."/>
            <person name="Scheremetjew M."/>
            <person name="Finn R."/>
            <person name="Kale V."/>
            <person name="Holt S."/>
            <person name="Cochrane G."/>
            <person name="Meng A."/>
            <person name="Brown T."/>
            <person name="Cohen L."/>
        </authorList>
    </citation>
    <scope>NUCLEOTIDE SEQUENCE</scope>
    <source>
        <strain evidence="1">CCMP622</strain>
    </source>
</reference>